<dbReference type="InterPro" id="IPR000524">
    <property type="entry name" value="Tscrpt_reg_HTH_GntR"/>
</dbReference>
<reference evidence="7" key="1">
    <citation type="thesis" date="2015" institute="Rutgers" country="The State University of New Jersey, 14 College Farm Rd., New Brunswick, NJ, USA">
        <title>Ammonia toxicity in bacteria and its implications for treatment of and resource recovery from highly nitrogenous organic wastes.</title>
        <authorList>
            <person name="Luther A.K."/>
        </authorList>
    </citation>
    <scope>NUCLEOTIDE SEQUENCE</scope>
    <source>
        <strain evidence="7">RT-10B</strain>
    </source>
</reference>
<dbReference type="Gene3D" id="3.90.1150.10">
    <property type="entry name" value="Aspartate Aminotransferase, domain 1"/>
    <property type="match status" value="1"/>
</dbReference>
<dbReference type="InterPro" id="IPR004839">
    <property type="entry name" value="Aminotransferase_I/II_large"/>
</dbReference>
<dbReference type="SUPFAM" id="SSF53383">
    <property type="entry name" value="PLP-dependent transferases"/>
    <property type="match status" value="1"/>
</dbReference>
<proteinExistence type="inferred from homology"/>
<dbReference type="OrthoDB" id="9802328at2"/>
<evidence type="ECO:0000256" key="4">
    <source>
        <dbReference type="ARBA" id="ARBA00023125"/>
    </source>
</evidence>
<dbReference type="GO" id="GO:0008483">
    <property type="term" value="F:transaminase activity"/>
    <property type="evidence" value="ECO:0007669"/>
    <property type="project" value="UniProtKB-KW"/>
</dbReference>
<dbReference type="InterPro" id="IPR015424">
    <property type="entry name" value="PyrdxlP-dep_Trfase"/>
</dbReference>
<dbReference type="CDD" id="cd00609">
    <property type="entry name" value="AAT_like"/>
    <property type="match status" value="1"/>
</dbReference>
<dbReference type="InterPro" id="IPR036388">
    <property type="entry name" value="WH-like_DNA-bd_sf"/>
</dbReference>
<comment type="caution">
    <text evidence="7">The sequence shown here is derived from an EMBL/GenBank/DDBJ whole genome shotgun (WGS) entry which is preliminary data.</text>
</comment>
<dbReference type="GO" id="GO:0030170">
    <property type="term" value="F:pyridoxal phosphate binding"/>
    <property type="evidence" value="ECO:0007669"/>
    <property type="project" value="InterPro"/>
</dbReference>
<evidence type="ECO:0000256" key="3">
    <source>
        <dbReference type="ARBA" id="ARBA00023015"/>
    </source>
</evidence>
<dbReference type="SUPFAM" id="SSF46785">
    <property type="entry name" value="Winged helix' DNA-binding domain"/>
    <property type="match status" value="1"/>
</dbReference>
<dbReference type="Gene3D" id="3.40.640.10">
    <property type="entry name" value="Type I PLP-dependent aspartate aminotransferase-like (Major domain)"/>
    <property type="match status" value="1"/>
</dbReference>
<dbReference type="InterPro" id="IPR015421">
    <property type="entry name" value="PyrdxlP-dep_Trfase_major"/>
</dbReference>
<dbReference type="InterPro" id="IPR015422">
    <property type="entry name" value="PyrdxlP-dep_Trfase_small"/>
</dbReference>
<evidence type="ECO:0000313" key="7">
    <source>
        <dbReference type="EMBL" id="PSJ31427.1"/>
    </source>
</evidence>
<dbReference type="Proteomes" id="UP000241434">
    <property type="component" value="Unassembled WGS sequence"/>
</dbReference>
<evidence type="ECO:0000256" key="2">
    <source>
        <dbReference type="ARBA" id="ARBA00022898"/>
    </source>
</evidence>
<keyword evidence="2" id="KW-0663">Pyridoxal phosphate</keyword>
<keyword evidence="7" id="KW-0808">Transferase</keyword>
<keyword evidence="4" id="KW-0238">DNA-binding</keyword>
<organism evidence="7 8">
    <name type="scientific">Peptostreptococcus russellii</name>
    <dbReference type="NCBI Taxonomy" id="215200"/>
    <lineage>
        <taxon>Bacteria</taxon>
        <taxon>Bacillati</taxon>
        <taxon>Bacillota</taxon>
        <taxon>Clostridia</taxon>
        <taxon>Peptostreptococcales</taxon>
        <taxon>Peptostreptococcaceae</taxon>
        <taxon>Peptostreptococcus</taxon>
    </lineage>
</organism>
<evidence type="ECO:0000313" key="8">
    <source>
        <dbReference type="Proteomes" id="UP000241434"/>
    </source>
</evidence>
<accession>A0A2P7Q0F8</accession>
<dbReference type="EMBL" id="JYGE01000004">
    <property type="protein sequence ID" value="PSJ31427.1"/>
    <property type="molecule type" value="Genomic_DNA"/>
</dbReference>
<dbReference type="GO" id="GO:0003677">
    <property type="term" value="F:DNA binding"/>
    <property type="evidence" value="ECO:0007669"/>
    <property type="project" value="UniProtKB-KW"/>
</dbReference>
<comment type="similarity">
    <text evidence="1">In the C-terminal section; belongs to the class-I pyridoxal-phosphate-dependent aminotransferase family.</text>
</comment>
<evidence type="ECO:0000259" key="6">
    <source>
        <dbReference type="PROSITE" id="PS50949"/>
    </source>
</evidence>
<protein>
    <submittedName>
        <fullName evidence="7">Aminotransferase</fullName>
    </submittedName>
</protein>
<dbReference type="InterPro" id="IPR036390">
    <property type="entry name" value="WH_DNA-bd_sf"/>
</dbReference>
<evidence type="ECO:0000256" key="5">
    <source>
        <dbReference type="ARBA" id="ARBA00023163"/>
    </source>
</evidence>
<dbReference type="Pfam" id="PF00392">
    <property type="entry name" value="GntR"/>
    <property type="match status" value="1"/>
</dbReference>
<dbReference type="RefSeq" id="WP_106776889.1">
    <property type="nucleotide sequence ID" value="NZ_JYGE01000004.1"/>
</dbReference>
<dbReference type="PANTHER" id="PTHR46577">
    <property type="entry name" value="HTH-TYPE TRANSCRIPTIONAL REGULATORY PROTEIN GABR"/>
    <property type="match status" value="1"/>
</dbReference>
<keyword evidence="8" id="KW-1185">Reference proteome</keyword>
<dbReference type="SMART" id="SM00345">
    <property type="entry name" value="HTH_GNTR"/>
    <property type="match status" value="1"/>
</dbReference>
<dbReference type="GO" id="GO:0003700">
    <property type="term" value="F:DNA-binding transcription factor activity"/>
    <property type="evidence" value="ECO:0007669"/>
    <property type="project" value="InterPro"/>
</dbReference>
<dbReference type="Pfam" id="PF00155">
    <property type="entry name" value="Aminotran_1_2"/>
    <property type="match status" value="1"/>
</dbReference>
<dbReference type="Gene3D" id="1.10.10.10">
    <property type="entry name" value="Winged helix-like DNA-binding domain superfamily/Winged helix DNA-binding domain"/>
    <property type="match status" value="1"/>
</dbReference>
<dbReference type="CDD" id="cd07377">
    <property type="entry name" value="WHTH_GntR"/>
    <property type="match status" value="1"/>
</dbReference>
<sequence length="475" mass="55096">MEFEDYKVDFSGNECKYIQIYNNIKSMILEDKLNSNDKLPPIRKLASFLEVNNVTVVKAYELLESDGYVNKRVGSGTFISSKSNGYSKRDLDEDDKFYRLDSGNPSPEIFPIEDFKKAINMALEEDDASIFNYDEGNGISDLKELMVRYLKNFNINTSSENLMIISGAQQGIDIVAKTLINYSDIVFIEEPTYAGAIDVLKSRGSKLVPIPMLEDGIDIGVLKLKLDKIRPKMIYVMPNFQNPTGITYSESKKKKLIELAEEYEFYILEDDFISDFKFLSSNNRTLKSYDKYNRVIYIKSFSKILMPGLRVGVMDIPTELMNRAMLSKYNSDISTSTLIQKSLYYYMDKFDWKKHISTVEKIYTKKFIECYSYINKRLGQRLKVIKTDGGINFFIELSRGYFSRDFVDFMLKKRVVLQPGSIYFDNEIDDRFFRINIARESVERVKEAVDIIADNLDDFYKEFNTLSIKSNSDLQ</sequence>
<dbReference type="PROSITE" id="PS50949">
    <property type="entry name" value="HTH_GNTR"/>
    <property type="match status" value="1"/>
</dbReference>
<keyword evidence="5" id="KW-0804">Transcription</keyword>
<feature type="domain" description="HTH gntR-type" evidence="6">
    <location>
        <begin position="14"/>
        <end position="82"/>
    </location>
</feature>
<gene>
    <name evidence="7" type="ORF">UF10_05775</name>
</gene>
<dbReference type="PANTHER" id="PTHR46577:SF2">
    <property type="entry name" value="TRANSCRIPTIONAL REGULATORY PROTEIN"/>
    <property type="match status" value="1"/>
</dbReference>
<dbReference type="InterPro" id="IPR051446">
    <property type="entry name" value="HTH_trans_reg/aminotransferase"/>
</dbReference>
<name>A0A2P7Q0F8_9FIRM</name>
<keyword evidence="3" id="KW-0805">Transcription regulation</keyword>
<dbReference type="AlphaFoldDB" id="A0A2P7Q0F8"/>
<keyword evidence="7" id="KW-0032">Aminotransferase</keyword>
<evidence type="ECO:0000256" key="1">
    <source>
        <dbReference type="ARBA" id="ARBA00005384"/>
    </source>
</evidence>